<keyword evidence="3" id="KW-1185">Reference proteome</keyword>
<dbReference type="AlphaFoldDB" id="A0A087U741"/>
<feature type="domain" description="Cupin-like" evidence="1">
    <location>
        <begin position="45"/>
        <end position="163"/>
    </location>
</feature>
<dbReference type="STRING" id="407821.A0A087U741"/>
<dbReference type="EMBL" id="KK118521">
    <property type="protein sequence ID" value="KFM73180.1"/>
    <property type="molecule type" value="Genomic_DNA"/>
</dbReference>
<evidence type="ECO:0000313" key="3">
    <source>
        <dbReference type="Proteomes" id="UP000054359"/>
    </source>
</evidence>
<dbReference type="Pfam" id="PF13621">
    <property type="entry name" value="Cupin_8"/>
    <property type="match status" value="1"/>
</dbReference>
<dbReference type="Proteomes" id="UP000054359">
    <property type="component" value="Unassembled WGS sequence"/>
</dbReference>
<protein>
    <submittedName>
        <fullName evidence="2">JmjC domain-containing protein 7</fullName>
    </submittedName>
</protein>
<dbReference type="PANTHER" id="PTHR12461">
    <property type="entry name" value="HYPOXIA-INDUCIBLE FACTOR 1 ALPHA INHIBITOR-RELATED"/>
    <property type="match status" value="1"/>
</dbReference>
<proteinExistence type="predicted"/>
<gene>
    <name evidence="2" type="ORF">X975_08959</name>
</gene>
<evidence type="ECO:0000259" key="1">
    <source>
        <dbReference type="Pfam" id="PF13621"/>
    </source>
</evidence>
<dbReference type="SUPFAM" id="SSF51197">
    <property type="entry name" value="Clavaminate synthase-like"/>
    <property type="match status" value="1"/>
</dbReference>
<dbReference type="Gene3D" id="2.60.120.10">
    <property type="entry name" value="Jelly Rolls"/>
    <property type="match status" value="1"/>
</dbReference>
<reference evidence="2 3" key="1">
    <citation type="submission" date="2013-11" db="EMBL/GenBank/DDBJ databases">
        <title>Genome sequencing of Stegodyphus mimosarum.</title>
        <authorList>
            <person name="Bechsgaard J."/>
        </authorList>
    </citation>
    <scope>NUCLEOTIDE SEQUENCE [LARGE SCALE GENOMIC DNA]</scope>
</reference>
<organism evidence="2 3">
    <name type="scientific">Stegodyphus mimosarum</name>
    <name type="common">African social velvet spider</name>
    <dbReference type="NCBI Taxonomy" id="407821"/>
    <lineage>
        <taxon>Eukaryota</taxon>
        <taxon>Metazoa</taxon>
        <taxon>Ecdysozoa</taxon>
        <taxon>Arthropoda</taxon>
        <taxon>Chelicerata</taxon>
        <taxon>Arachnida</taxon>
        <taxon>Araneae</taxon>
        <taxon>Araneomorphae</taxon>
        <taxon>Entelegynae</taxon>
        <taxon>Eresoidea</taxon>
        <taxon>Eresidae</taxon>
        <taxon>Stegodyphus</taxon>
    </lineage>
</organism>
<accession>A0A087U741</accession>
<dbReference type="PANTHER" id="PTHR12461:SF99">
    <property type="entry name" value="BIFUNCTIONAL PEPTIDASE AND (3S)-LYSYL HYDROXYLASE JMJD7"/>
    <property type="match status" value="1"/>
</dbReference>
<feature type="non-terminal residue" evidence="2">
    <location>
        <position position="189"/>
    </location>
</feature>
<name>A0A087U741_STEMI</name>
<dbReference type="InterPro" id="IPR041667">
    <property type="entry name" value="Cupin_8"/>
</dbReference>
<dbReference type="InterPro" id="IPR014710">
    <property type="entry name" value="RmlC-like_jellyroll"/>
</dbReference>
<dbReference type="OrthoDB" id="415358at2759"/>
<sequence>MPETSDVTEDRLTCELQKCAAYLSEEYNALHSGEIATIESIPSSTEFLRRWVSHNIPVIIKNAVSHWPALRKWNASYLRSKLCGKKVTVSVTPNGYADAVFSDRFMLPEEKIMTFEEFLDIMENPKSSEVCYIQKQNNNFLEEFTSLIDDADTHIPWATKALVTSFFGQRKASKTLSHFNMSIGNWENK</sequence>
<evidence type="ECO:0000313" key="2">
    <source>
        <dbReference type="EMBL" id="KFM73180.1"/>
    </source>
</evidence>